<organism evidence="1 2">
    <name type="scientific">Pseudomonas graminis</name>
    <dbReference type="NCBI Taxonomy" id="158627"/>
    <lineage>
        <taxon>Bacteria</taxon>
        <taxon>Pseudomonadati</taxon>
        <taxon>Pseudomonadota</taxon>
        <taxon>Gammaproteobacteria</taxon>
        <taxon>Pseudomonadales</taxon>
        <taxon>Pseudomonadaceae</taxon>
        <taxon>Pseudomonas</taxon>
    </lineage>
</organism>
<accession>A0A1C2EEU6</accession>
<evidence type="ECO:0000313" key="2">
    <source>
        <dbReference type="Proteomes" id="UP000095143"/>
    </source>
</evidence>
<name>A0A1C2EEU6_9PSED</name>
<sequence length="119" mass="13148">MAWFWQKKPMSPEDRQVRDSILALKTLKCRDGRVSIDPYEVLGRPGYLEARRRAADLVHGLPPRPAALATAADWALVDTVGMDIFVSKLSQSLEQSRGQGLSLSEALSQLKCVPNELSA</sequence>
<comment type="caution">
    <text evidence="1">The sequence shown here is derived from an EMBL/GenBank/DDBJ whole genome shotgun (WGS) entry which is preliminary data.</text>
</comment>
<dbReference type="EMBL" id="MDEN01000049">
    <property type="protein sequence ID" value="OCX25495.1"/>
    <property type="molecule type" value="Genomic_DNA"/>
</dbReference>
<evidence type="ECO:0000313" key="1">
    <source>
        <dbReference type="EMBL" id="OCX25495.1"/>
    </source>
</evidence>
<reference evidence="1 2" key="1">
    <citation type="submission" date="2016-08" db="EMBL/GenBank/DDBJ databases">
        <title>Whole genome sequence of Pseudomonas graminis strain UASWS1507, a potential biological control agent for agriculture.</title>
        <authorList>
            <person name="Crovadore J."/>
            <person name="Calmin G."/>
            <person name="Chablais R."/>
            <person name="Cochard B."/>
            <person name="Lefort F."/>
        </authorList>
    </citation>
    <scope>NUCLEOTIDE SEQUENCE [LARGE SCALE GENOMIC DNA]</scope>
    <source>
        <strain evidence="1 2">UASWS1507</strain>
    </source>
</reference>
<proteinExistence type="predicted"/>
<dbReference type="Proteomes" id="UP000095143">
    <property type="component" value="Unassembled WGS sequence"/>
</dbReference>
<gene>
    <name evidence="1" type="ORF">BBI10_02055</name>
</gene>
<protein>
    <submittedName>
        <fullName evidence="1">Uncharacterized protein</fullName>
    </submittedName>
</protein>
<dbReference type="AlphaFoldDB" id="A0A1C2EEU6"/>